<name>A0A694ST96_CAMJU</name>
<dbReference type="Proteomes" id="UP000335162">
    <property type="component" value="Unassembled WGS sequence"/>
</dbReference>
<organism evidence="2 3">
    <name type="scientific">Campylobacter jejuni</name>
    <dbReference type="NCBI Taxonomy" id="197"/>
    <lineage>
        <taxon>Bacteria</taxon>
        <taxon>Pseudomonadati</taxon>
        <taxon>Campylobacterota</taxon>
        <taxon>Epsilonproteobacteria</taxon>
        <taxon>Campylobacterales</taxon>
        <taxon>Campylobacteraceae</taxon>
        <taxon>Campylobacter</taxon>
    </lineage>
</organism>
<keyword evidence="1" id="KW-0472">Membrane</keyword>
<feature type="transmembrane region" description="Helical" evidence="1">
    <location>
        <begin position="58"/>
        <end position="79"/>
    </location>
</feature>
<proteinExistence type="predicted"/>
<evidence type="ECO:0000256" key="1">
    <source>
        <dbReference type="SAM" id="Phobius"/>
    </source>
</evidence>
<dbReference type="AlphaFoldDB" id="A0A694ST96"/>
<keyword evidence="1" id="KW-0812">Transmembrane</keyword>
<sequence>FLLDAKIKAEHNQLINLFADKKKKLTVIFLIPLQISFLCSVVLVFFFNIFPNIHSLDFSFYTIFICVILLYNLILLYNFTKIIRS</sequence>
<comment type="caution">
    <text evidence="2">The sequence shown here is derived from an EMBL/GenBank/DDBJ whole genome shotgun (WGS) entry which is preliminary data.</text>
</comment>
<protein>
    <submittedName>
        <fullName evidence="2">Uncharacterized protein</fullName>
    </submittedName>
</protein>
<dbReference type="EMBL" id="AACNRY010000028">
    <property type="protein sequence ID" value="EAL3736107.1"/>
    <property type="molecule type" value="Genomic_DNA"/>
</dbReference>
<reference evidence="2 3" key="1">
    <citation type="submission" date="2018-05" db="EMBL/GenBank/DDBJ databases">
        <authorList>
            <consortium name="NARMS: The National Antimicrobial Resistance Monitoring System"/>
        </authorList>
    </citation>
    <scope>NUCLEOTIDE SEQUENCE [LARGE SCALE GENOMIC DNA]</scope>
    <source>
        <strain evidence="2 3">FSIS1607212</strain>
    </source>
</reference>
<evidence type="ECO:0000313" key="3">
    <source>
        <dbReference type="Proteomes" id="UP000335162"/>
    </source>
</evidence>
<keyword evidence="1" id="KW-1133">Transmembrane helix</keyword>
<accession>A0A694ST96</accession>
<feature type="transmembrane region" description="Helical" evidence="1">
    <location>
        <begin position="25"/>
        <end position="46"/>
    </location>
</feature>
<gene>
    <name evidence="2" type="ORF">BFD99_09020</name>
</gene>
<feature type="non-terminal residue" evidence="2">
    <location>
        <position position="1"/>
    </location>
</feature>
<evidence type="ECO:0000313" key="2">
    <source>
        <dbReference type="EMBL" id="EAL3736107.1"/>
    </source>
</evidence>